<dbReference type="EMBL" id="UINC01040903">
    <property type="protein sequence ID" value="SVB41424.1"/>
    <property type="molecule type" value="Genomic_DNA"/>
</dbReference>
<dbReference type="Gene3D" id="3.30.390.80">
    <property type="entry name" value="DNA repair protein Rad52/59/22"/>
    <property type="match status" value="1"/>
</dbReference>
<accession>A0A382DU04</accession>
<keyword evidence="3" id="KW-0234">DNA repair</keyword>
<organism evidence="4">
    <name type="scientific">marine metagenome</name>
    <dbReference type="NCBI Taxonomy" id="408172"/>
    <lineage>
        <taxon>unclassified sequences</taxon>
        <taxon>metagenomes</taxon>
        <taxon>ecological metagenomes</taxon>
    </lineage>
</organism>
<gene>
    <name evidence="4" type="ORF">METZ01_LOCUS194278</name>
</gene>
<dbReference type="GO" id="GO:0006310">
    <property type="term" value="P:DNA recombination"/>
    <property type="evidence" value="ECO:0007669"/>
    <property type="project" value="UniProtKB-ARBA"/>
</dbReference>
<name>A0A382DU04_9ZZZZ</name>
<reference evidence="4" key="1">
    <citation type="submission" date="2018-05" db="EMBL/GenBank/DDBJ databases">
        <authorList>
            <person name="Lanie J.A."/>
            <person name="Ng W.-L."/>
            <person name="Kazmierczak K.M."/>
            <person name="Andrzejewski T.M."/>
            <person name="Davidsen T.M."/>
            <person name="Wayne K.J."/>
            <person name="Tettelin H."/>
            <person name="Glass J.I."/>
            <person name="Rusch D."/>
            <person name="Podicherti R."/>
            <person name="Tsui H.-C.T."/>
            <person name="Winkler M.E."/>
        </authorList>
    </citation>
    <scope>NUCLEOTIDE SEQUENCE</scope>
</reference>
<keyword evidence="2" id="KW-0227">DNA damage</keyword>
<evidence type="ECO:0000256" key="3">
    <source>
        <dbReference type="ARBA" id="ARBA00023204"/>
    </source>
</evidence>
<dbReference type="Pfam" id="PF04098">
    <property type="entry name" value="Rad52_Rad22"/>
    <property type="match status" value="1"/>
</dbReference>
<evidence type="ECO:0000256" key="1">
    <source>
        <dbReference type="ARBA" id="ARBA00006638"/>
    </source>
</evidence>
<dbReference type="AlphaFoldDB" id="A0A382DU04"/>
<dbReference type="InterPro" id="IPR041247">
    <property type="entry name" value="Rad52_fam"/>
</dbReference>
<evidence type="ECO:0000313" key="4">
    <source>
        <dbReference type="EMBL" id="SVB41424.1"/>
    </source>
</evidence>
<comment type="similarity">
    <text evidence="1">Belongs to the RAD52 family.</text>
</comment>
<dbReference type="InterPro" id="IPR042525">
    <property type="entry name" value="Rad52_Rad59_Rad22_sf"/>
</dbReference>
<sequence>MLIYQRSLGGRQFDYVAVAEYVARLNKVLGPGNWNYEVLKCHVQPEYKDSVIAHVRVTATIDGDTSSKEQYGGAKIKMMKSGGVMDLGNDFKTAVSDAFKKACQGLGIALHLARSEEALTLDAEESYPVPQEQWEVFVGNFRGLDDEKKDLFRKWFSSQGLGEKPHRGMEADGFQKAQVEVIRLSFGAEEVPEEELPEETY</sequence>
<evidence type="ECO:0000256" key="2">
    <source>
        <dbReference type="ARBA" id="ARBA00022763"/>
    </source>
</evidence>
<proteinExistence type="inferred from homology"/>
<dbReference type="GO" id="GO:0006302">
    <property type="term" value="P:double-strand break repair"/>
    <property type="evidence" value="ECO:0007669"/>
    <property type="project" value="UniProtKB-ARBA"/>
</dbReference>
<evidence type="ECO:0008006" key="5">
    <source>
        <dbReference type="Google" id="ProtNLM"/>
    </source>
</evidence>
<protein>
    <recommendedName>
        <fullName evidence="5">Rad52/22 double-strand break repair protein</fullName>
    </recommendedName>
</protein>